<comment type="caution">
    <text evidence="4">The sequence shown here is derived from an EMBL/GenBank/DDBJ whole genome shotgun (WGS) entry which is preliminary data.</text>
</comment>
<dbReference type="InterPro" id="IPR001173">
    <property type="entry name" value="Glyco_trans_2-like"/>
</dbReference>
<feature type="transmembrane region" description="Helical" evidence="2">
    <location>
        <begin position="279"/>
        <end position="305"/>
    </location>
</feature>
<dbReference type="RefSeq" id="WP_117680153.1">
    <property type="nucleotide sequence ID" value="NZ_JAQCWE010000001.1"/>
</dbReference>
<evidence type="ECO:0000313" key="4">
    <source>
        <dbReference type="EMBL" id="RGL08133.1"/>
    </source>
</evidence>
<accession>A0A3E4QP87</accession>
<dbReference type="GO" id="GO:0016740">
    <property type="term" value="F:transferase activity"/>
    <property type="evidence" value="ECO:0007669"/>
    <property type="project" value="UniProtKB-KW"/>
</dbReference>
<dbReference type="InterPro" id="IPR029044">
    <property type="entry name" value="Nucleotide-diphossugar_trans"/>
</dbReference>
<dbReference type="PANTHER" id="PTHR48090:SF8">
    <property type="entry name" value="GLYCOSYLTRANSFERASE CSBB-RELATED"/>
    <property type="match status" value="1"/>
</dbReference>
<feature type="domain" description="Glycosyltransferase 2-like" evidence="3">
    <location>
        <begin position="14"/>
        <end position="180"/>
    </location>
</feature>
<dbReference type="CDD" id="cd04187">
    <property type="entry name" value="DPM1_like_bac"/>
    <property type="match status" value="1"/>
</dbReference>
<evidence type="ECO:0000259" key="3">
    <source>
        <dbReference type="Pfam" id="PF00535"/>
    </source>
</evidence>
<sequence length="332" mass="36406">MNNKSANLNRELLSVVVPCHNEEASLPLLFDAIDSVAQQLTAAHPHICIELVIVDDGSRDKTITATQDCAKKHPSLHAQWISFSRNFGKEAALIAGLEHARGDYVAVIDADLQDPPELLLQMIEPLLAGECDCVAAQRVTRQGEPAIRSFFSNAFYKIINTISDTEFKSGARDFRLMTRRMVNAVLDLPERVRFSKGIFGWVGFETQWIPYENHERSNGSSSWSFAQLVSYSISGIVAFSTAPLALASAMGIILCLLSLIAVIFIVVRAVLFGDPVAGWPSLACIIIFLGGLQLLCLGIVGQYLAKVYEEVKGRPHYVIKDQGSSDITESPL</sequence>
<dbReference type="GO" id="GO:0005886">
    <property type="term" value="C:plasma membrane"/>
    <property type="evidence" value="ECO:0007669"/>
    <property type="project" value="TreeGrafter"/>
</dbReference>
<dbReference type="EMBL" id="QSRJ01000012">
    <property type="protein sequence ID" value="RGL08133.1"/>
    <property type="molecule type" value="Genomic_DNA"/>
</dbReference>
<dbReference type="Proteomes" id="UP000260943">
    <property type="component" value="Unassembled WGS sequence"/>
</dbReference>
<evidence type="ECO:0000313" key="5">
    <source>
        <dbReference type="Proteomes" id="UP000260943"/>
    </source>
</evidence>
<keyword evidence="2" id="KW-0472">Membrane</keyword>
<keyword evidence="2" id="KW-0812">Transmembrane</keyword>
<dbReference type="AlphaFoldDB" id="A0A3E4QP87"/>
<proteinExistence type="inferred from homology"/>
<dbReference type="InterPro" id="IPR050256">
    <property type="entry name" value="Glycosyltransferase_2"/>
</dbReference>
<dbReference type="Pfam" id="PF00535">
    <property type="entry name" value="Glycos_transf_2"/>
    <property type="match status" value="1"/>
</dbReference>
<protein>
    <submittedName>
        <fullName evidence="4">Glycosyltransferase</fullName>
    </submittedName>
</protein>
<gene>
    <name evidence="4" type="ORF">DXC81_09375</name>
</gene>
<comment type="similarity">
    <text evidence="1">Belongs to the glycosyltransferase 2 family.</text>
</comment>
<feature type="transmembrane region" description="Helical" evidence="2">
    <location>
        <begin position="253"/>
        <end position="273"/>
    </location>
</feature>
<dbReference type="PANTHER" id="PTHR48090">
    <property type="entry name" value="UNDECAPRENYL-PHOSPHATE 4-DEOXY-4-FORMAMIDO-L-ARABINOSE TRANSFERASE-RELATED"/>
    <property type="match status" value="1"/>
</dbReference>
<keyword evidence="4" id="KW-0808">Transferase</keyword>
<name>A0A3E4QP87_9ACTN</name>
<keyword evidence="2" id="KW-1133">Transmembrane helix</keyword>
<reference evidence="4 5" key="1">
    <citation type="submission" date="2018-08" db="EMBL/GenBank/DDBJ databases">
        <title>A genome reference for cultivated species of the human gut microbiota.</title>
        <authorList>
            <person name="Zou Y."/>
            <person name="Xue W."/>
            <person name="Luo G."/>
        </authorList>
    </citation>
    <scope>NUCLEOTIDE SEQUENCE [LARGE SCALE GENOMIC DNA]</scope>
    <source>
        <strain evidence="4 5">TF08-14</strain>
    </source>
</reference>
<evidence type="ECO:0000256" key="1">
    <source>
        <dbReference type="ARBA" id="ARBA00006739"/>
    </source>
</evidence>
<organism evidence="4 5">
    <name type="scientific">Collinsella tanakaei</name>
    <dbReference type="NCBI Taxonomy" id="626935"/>
    <lineage>
        <taxon>Bacteria</taxon>
        <taxon>Bacillati</taxon>
        <taxon>Actinomycetota</taxon>
        <taxon>Coriobacteriia</taxon>
        <taxon>Coriobacteriales</taxon>
        <taxon>Coriobacteriaceae</taxon>
        <taxon>Collinsella</taxon>
    </lineage>
</organism>
<evidence type="ECO:0000256" key="2">
    <source>
        <dbReference type="SAM" id="Phobius"/>
    </source>
</evidence>
<dbReference type="Gene3D" id="3.90.550.10">
    <property type="entry name" value="Spore Coat Polysaccharide Biosynthesis Protein SpsA, Chain A"/>
    <property type="match status" value="1"/>
</dbReference>
<dbReference type="SUPFAM" id="SSF53448">
    <property type="entry name" value="Nucleotide-diphospho-sugar transferases"/>
    <property type="match status" value="1"/>
</dbReference>